<comment type="subcellular location">
    <subcellularLocation>
        <location evidence="1">Cytoplasm</location>
    </subcellularLocation>
</comment>
<dbReference type="AlphaFoldDB" id="A0A1D6LL46"/>
<dbReference type="FunFam" id="1.20.5.1500:FF:000001">
    <property type="entry name" value="Nucleosome assembly protein 1-like 1"/>
    <property type="match status" value="1"/>
</dbReference>
<dbReference type="Gene3D" id="3.30.1120.90">
    <property type="entry name" value="Nucleosome assembly protein"/>
    <property type="match status" value="1"/>
</dbReference>
<keyword evidence="4" id="KW-0143">Chaperone</keyword>
<dbReference type="GO" id="GO:0005737">
    <property type="term" value="C:cytoplasm"/>
    <property type="evidence" value="ECO:0007669"/>
    <property type="project" value="UniProtKB-SubCell"/>
</dbReference>
<keyword evidence="3" id="KW-0175">Coiled coil</keyword>
<dbReference type="InterPro" id="IPR037231">
    <property type="entry name" value="NAP-like_sf"/>
</dbReference>
<dbReference type="GO" id="GO:0006334">
    <property type="term" value="P:nucleosome assembly"/>
    <property type="evidence" value="ECO:0007669"/>
    <property type="project" value="InterPro"/>
</dbReference>
<dbReference type="GO" id="GO:0000724">
    <property type="term" value="P:double-strand break repair via homologous recombination"/>
    <property type="evidence" value="ECO:0007669"/>
    <property type="project" value="UniProtKB-ARBA"/>
</dbReference>
<dbReference type="Gene3D" id="1.20.5.1500">
    <property type="match status" value="1"/>
</dbReference>
<dbReference type="GO" id="GO:0005634">
    <property type="term" value="C:nucleus"/>
    <property type="evidence" value="ECO:0007669"/>
    <property type="project" value="InterPro"/>
</dbReference>
<proteinExistence type="inferred from homology"/>
<dbReference type="EMBL" id="CM000782">
    <property type="protein sequence ID" value="AQK80409.1"/>
    <property type="molecule type" value="Genomic_DNA"/>
</dbReference>
<dbReference type="GO" id="GO:0042393">
    <property type="term" value="F:histone binding"/>
    <property type="evidence" value="ECO:0007669"/>
    <property type="project" value="UniProtKB-ARBA"/>
</dbReference>
<dbReference type="ExpressionAtlas" id="A0A1D6LL46">
    <property type="expression patterns" value="baseline and differential"/>
</dbReference>
<organism evidence="6">
    <name type="scientific">Zea mays</name>
    <name type="common">Maize</name>
    <dbReference type="NCBI Taxonomy" id="4577"/>
    <lineage>
        <taxon>Eukaryota</taxon>
        <taxon>Viridiplantae</taxon>
        <taxon>Streptophyta</taxon>
        <taxon>Embryophyta</taxon>
        <taxon>Tracheophyta</taxon>
        <taxon>Spermatophyta</taxon>
        <taxon>Magnoliopsida</taxon>
        <taxon>Liliopsida</taxon>
        <taxon>Poales</taxon>
        <taxon>Poaceae</taxon>
        <taxon>PACMAD clade</taxon>
        <taxon>Panicoideae</taxon>
        <taxon>Andropogonodae</taxon>
        <taxon>Andropogoneae</taxon>
        <taxon>Tripsacinae</taxon>
        <taxon>Zea</taxon>
    </lineage>
</organism>
<protein>
    <submittedName>
        <fullName evidence="6">Nucleosome assembly protein 1</fullName>
    </submittedName>
</protein>
<reference evidence="6" key="1">
    <citation type="submission" date="2015-12" db="EMBL/GenBank/DDBJ databases">
        <title>Update maize B73 reference genome by single molecule sequencing technologies.</title>
        <authorList>
            <consortium name="Maize Genome Sequencing Project"/>
            <person name="Ware D."/>
        </authorList>
    </citation>
    <scope>NUCLEOTIDE SEQUENCE</scope>
    <source>
        <tissue evidence="6">Seedling</tissue>
    </source>
</reference>
<evidence type="ECO:0000256" key="4">
    <source>
        <dbReference type="ARBA" id="ARBA00023186"/>
    </source>
</evidence>
<evidence type="ECO:0000313" key="6">
    <source>
        <dbReference type="EMBL" id="AQK80409.1"/>
    </source>
</evidence>
<evidence type="ECO:0000256" key="3">
    <source>
        <dbReference type="ARBA" id="ARBA00023054"/>
    </source>
</evidence>
<comment type="similarity">
    <text evidence="2 5">Belongs to the nucleosome assembly protein (NAP) family.</text>
</comment>
<evidence type="ECO:0000256" key="5">
    <source>
        <dbReference type="RuleBase" id="RU003876"/>
    </source>
</evidence>
<accession>A0A1D6LL46</accession>
<dbReference type="PANTHER" id="PTHR11875">
    <property type="entry name" value="TESTIS-SPECIFIC Y-ENCODED PROTEIN"/>
    <property type="match status" value="1"/>
</dbReference>
<name>A0A1D6LL46_MAIZE</name>
<dbReference type="InterPro" id="IPR002164">
    <property type="entry name" value="NAP_family"/>
</dbReference>
<dbReference type="Pfam" id="PF00956">
    <property type="entry name" value="NAP"/>
    <property type="match status" value="2"/>
</dbReference>
<sequence length="308" mass="35143">MDGENEPYVISDLNASLPAAAAALSAEDRAGLVNALKDKLQSLAGQHADVLETLSPNVRKRVEFLRGIQSQHDEIEAKFFEERVALEAKYQKLYEPLYTKRYEIVNGEVEVDGVSDEQTSDDTAEGKEPVAKGVPEFWLTAMKTNEVLSEEIQERDEAALKYLKDIKWSRIEDPKGFKLDFFFDTNPFIKNSVLTKTYHMVDEDDLILEKAIGLVFCFCCFVLYHCMFVHGLLAHCVCRTEIEWYPGKNLTQKILKKKPKKGSKNTKLITKTEDCESFFNFFDPPQVPEDDEDIDEDTVCLRSAVDFI</sequence>
<evidence type="ECO:0000256" key="2">
    <source>
        <dbReference type="ARBA" id="ARBA00009947"/>
    </source>
</evidence>
<evidence type="ECO:0000256" key="1">
    <source>
        <dbReference type="ARBA" id="ARBA00004496"/>
    </source>
</evidence>
<dbReference type="SUPFAM" id="SSF143113">
    <property type="entry name" value="NAP-like"/>
    <property type="match status" value="1"/>
</dbReference>
<gene>
    <name evidence="6" type="ORF">ZEAMMB73_Zm00001d036177</name>
</gene>